<dbReference type="EMBL" id="JABAFN010000001">
    <property type="protein sequence ID" value="NME21281.1"/>
    <property type="molecule type" value="Genomic_DNA"/>
</dbReference>
<organism evidence="1 2">
    <name type="scientific">Limosilactobacillus reuteri</name>
    <name type="common">Lactobacillus reuteri</name>
    <dbReference type="NCBI Taxonomy" id="1598"/>
    <lineage>
        <taxon>Bacteria</taxon>
        <taxon>Bacillati</taxon>
        <taxon>Bacillota</taxon>
        <taxon>Bacilli</taxon>
        <taxon>Lactobacillales</taxon>
        <taxon>Lactobacillaceae</taxon>
        <taxon>Limosilactobacillus</taxon>
    </lineage>
</organism>
<evidence type="ECO:0000313" key="1">
    <source>
        <dbReference type="EMBL" id="NME21281.1"/>
    </source>
</evidence>
<proteinExistence type="predicted"/>
<protein>
    <submittedName>
        <fullName evidence="1">Uncharacterized protein</fullName>
    </submittedName>
</protein>
<reference evidence="1 2" key="1">
    <citation type="submission" date="2020-04" db="EMBL/GenBank/DDBJ databases">
        <authorList>
            <person name="Hitch T.C.A."/>
            <person name="Wylensek D."/>
            <person name="Clavel T."/>
        </authorList>
    </citation>
    <scope>NUCLEOTIDE SEQUENCE [LARGE SCALE GENOMIC DNA]</scope>
    <source>
        <strain evidence="1 2">WCA-386-APC-4I</strain>
    </source>
</reference>
<dbReference type="RefSeq" id="WP_170090572.1">
    <property type="nucleotide sequence ID" value="NZ_JABAFN010000001.1"/>
</dbReference>
<name>A0AAW9ZDM5_LIMRT</name>
<sequence>MKTVVVYDNAGYFVTGKEVPDNYQLALNETFIIPPSDLLKPRFTGTSWVGMSKEEFEKATINTANISKQPSTQGMIQQLGLVVAQISDTQNKIEQQLAKLTNGGTTNA</sequence>
<dbReference type="Proteomes" id="UP000587270">
    <property type="component" value="Unassembled WGS sequence"/>
</dbReference>
<accession>A0AAW9ZDM5</accession>
<dbReference type="AlphaFoldDB" id="A0AAW9ZDM5"/>
<comment type="caution">
    <text evidence="1">The sequence shown here is derived from an EMBL/GenBank/DDBJ whole genome shotgun (WGS) entry which is preliminary data.</text>
</comment>
<gene>
    <name evidence="1" type="ORF">HF865_00855</name>
</gene>
<evidence type="ECO:0000313" key="2">
    <source>
        <dbReference type="Proteomes" id="UP000587270"/>
    </source>
</evidence>